<dbReference type="OrthoDB" id="9804858at2"/>
<dbReference type="InterPro" id="IPR000891">
    <property type="entry name" value="PYR_CT"/>
</dbReference>
<dbReference type="InterPro" id="IPR013785">
    <property type="entry name" value="Aldolase_TIM"/>
</dbReference>
<dbReference type="Pfam" id="PF22617">
    <property type="entry name" value="HCS_D2"/>
    <property type="match status" value="1"/>
</dbReference>
<dbReference type="InterPro" id="IPR002034">
    <property type="entry name" value="AIPM/Hcit_synth_CS"/>
</dbReference>
<evidence type="ECO:0000256" key="1">
    <source>
        <dbReference type="ARBA" id="ARBA00022679"/>
    </source>
</evidence>
<dbReference type="PANTHER" id="PTHR42880">
    <property type="entry name" value="HOMOCITRATE SYNTHASE"/>
    <property type="match status" value="1"/>
</dbReference>
<reference evidence="4 5" key="1">
    <citation type="submission" date="2018-11" db="EMBL/GenBank/DDBJ databases">
        <title>Phylogenetic determinants of toxin gene distribution in genomes of Brevibacillus laterosporus.</title>
        <authorList>
            <person name="Glare T.R."/>
            <person name="Durrant A."/>
            <person name="Berry C."/>
            <person name="Palma L."/>
            <person name="Ormskirk M."/>
            <person name="Cox M.O."/>
        </authorList>
    </citation>
    <scope>NUCLEOTIDE SEQUENCE [LARGE SCALE GENOMIC DNA]</scope>
    <source>
        <strain evidence="4 5">1821L</strain>
    </source>
</reference>
<dbReference type="AlphaFoldDB" id="A0A518VEH7"/>
<proteinExistence type="inferred from homology"/>
<gene>
    <name evidence="4" type="ORF">EEL30_25885</name>
</gene>
<dbReference type="GO" id="GO:0046912">
    <property type="term" value="F:acyltransferase activity, acyl groups converted into alkyl on transfer"/>
    <property type="evidence" value="ECO:0007669"/>
    <property type="project" value="InterPro"/>
</dbReference>
<dbReference type="PROSITE" id="PS50991">
    <property type="entry name" value="PYR_CT"/>
    <property type="match status" value="1"/>
</dbReference>
<evidence type="ECO:0000313" key="5">
    <source>
        <dbReference type="Proteomes" id="UP000319432"/>
    </source>
</evidence>
<evidence type="ECO:0000256" key="2">
    <source>
        <dbReference type="RuleBase" id="RU003523"/>
    </source>
</evidence>
<accession>A0A518VEH7</accession>
<comment type="similarity">
    <text evidence="2">Belongs to the alpha-IPM synthase/homocitrate synthase family.</text>
</comment>
<evidence type="ECO:0000313" key="4">
    <source>
        <dbReference type="EMBL" id="QDX95406.1"/>
    </source>
</evidence>
<sequence>MMAQVTLLDATLREGEQQDGIRLAKEDKIALLHMLENFGVTLIEIGHPGISPEEESICKEVAATAERAEILMHARADIEEIRCASRAKAHWVGIWASVNPISLQAKFTNKSIEDVMQKVKFSIQEAKRLGLKVRFTIEDASRTDWNDIETLGLFALEAGADRISLADTVGVWEPKECARMVQLAVDRFPCEIEVHLHNDFGLAMANALAAIDAGATVIDTSLCGIGERAGIVDLLAFSTVLHQKRNIHQFNLTQIPQLVRMLRLATGYQIDKLKPIVGKNAFTHASTYHMKAVQKNPASYEPIPPEKLGRNRVIVNKPTSRTKPKLSHFLRVGQPFIKGASELLFHRDGPGNRWVQMDHRTDERASFYVIKRVFSHHASDDISKSHVDTHSHHCDSAFIFWGNEPDGSGLQCEVEIEGEVQQVVSPASIFIPAGLEHTYKYLSGSGTYTNIVLAPEYNASLDITKPLEVAK</sequence>
<keyword evidence="5" id="KW-1185">Reference proteome</keyword>
<dbReference type="Gene3D" id="4.10.430.20">
    <property type="match status" value="1"/>
</dbReference>
<dbReference type="SUPFAM" id="SSF51569">
    <property type="entry name" value="Aldolase"/>
    <property type="match status" value="1"/>
</dbReference>
<dbReference type="EMBL" id="CP033464">
    <property type="protein sequence ID" value="QDX95406.1"/>
    <property type="molecule type" value="Genomic_DNA"/>
</dbReference>
<dbReference type="Proteomes" id="UP000319432">
    <property type="component" value="Chromosome"/>
</dbReference>
<name>A0A518VEH7_BRELA</name>
<protein>
    <submittedName>
        <fullName evidence="4">2-isopropylmalate synthase</fullName>
    </submittedName>
</protein>
<dbReference type="PROSITE" id="PS00816">
    <property type="entry name" value="AIPM_HOMOCIT_SYNTH_2"/>
    <property type="match status" value="1"/>
</dbReference>
<dbReference type="PROSITE" id="PS00815">
    <property type="entry name" value="AIPM_HOMOCIT_SYNTH_1"/>
    <property type="match status" value="1"/>
</dbReference>
<feature type="domain" description="Pyruvate carboxyltransferase" evidence="3">
    <location>
        <begin position="5"/>
        <end position="256"/>
    </location>
</feature>
<dbReference type="Gene3D" id="3.20.20.70">
    <property type="entry name" value="Aldolase class I"/>
    <property type="match status" value="1"/>
</dbReference>
<keyword evidence="1 2" id="KW-0808">Transferase</keyword>
<dbReference type="GO" id="GO:0019752">
    <property type="term" value="P:carboxylic acid metabolic process"/>
    <property type="evidence" value="ECO:0007669"/>
    <property type="project" value="InterPro"/>
</dbReference>
<dbReference type="InterPro" id="IPR054691">
    <property type="entry name" value="LeuA/HCS_post-cat"/>
</dbReference>
<dbReference type="Pfam" id="PF00682">
    <property type="entry name" value="HMGL-like"/>
    <property type="match status" value="1"/>
</dbReference>
<dbReference type="PANTHER" id="PTHR42880:SF1">
    <property type="entry name" value="ISOPROPYLMALATE_HOMOCITRATE_CITRAMALATE SYNTHASE FAMILY PROTEIN"/>
    <property type="match status" value="1"/>
</dbReference>
<organism evidence="4 5">
    <name type="scientific">Brevibacillus laterosporus</name>
    <name type="common">Bacillus laterosporus</name>
    <dbReference type="NCBI Taxonomy" id="1465"/>
    <lineage>
        <taxon>Bacteria</taxon>
        <taxon>Bacillati</taxon>
        <taxon>Bacillota</taxon>
        <taxon>Bacilli</taxon>
        <taxon>Bacillales</taxon>
        <taxon>Paenibacillaceae</taxon>
        <taxon>Brevibacillus</taxon>
    </lineage>
</organism>
<evidence type="ECO:0000259" key="3">
    <source>
        <dbReference type="PROSITE" id="PS50991"/>
    </source>
</evidence>